<organism evidence="2 3">
    <name type="scientific">Yersinia enterocolitica</name>
    <dbReference type="NCBI Taxonomy" id="630"/>
    <lineage>
        <taxon>Bacteria</taxon>
        <taxon>Pseudomonadati</taxon>
        <taxon>Pseudomonadota</taxon>
        <taxon>Gammaproteobacteria</taxon>
        <taxon>Enterobacterales</taxon>
        <taxon>Yersiniaceae</taxon>
        <taxon>Yersinia</taxon>
    </lineage>
</organism>
<gene>
    <name evidence="2" type="ORF">ERS137959_04427</name>
</gene>
<comment type="caution">
    <text evidence="2">The sequence shown here is derived from an EMBL/GenBank/DDBJ whole genome shotgun (WGS) entry which is preliminary data.</text>
</comment>
<keyword evidence="3" id="KW-1185">Reference proteome</keyword>
<proteinExistence type="predicted"/>
<evidence type="ECO:0000256" key="1">
    <source>
        <dbReference type="SAM" id="MobiDB-lite"/>
    </source>
</evidence>
<dbReference type="Proteomes" id="UP000041601">
    <property type="component" value="Unassembled WGS sequence"/>
</dbReference>
<accession>A0ABM9SI91</accession>
<feature type="region of interest" description="Disordered" evidence="1">
    <location>
        <begin position="1"/>
        <end position="31"/>
    </location>
</feature>
<dbReference type="EMBL" id="CPXJ01000095">
    <property type="protein sequence ID" value="CNE68644.1"/>
    <property type="molecule type" value="Genomic_DNA"/>
</dbReference>
<evidence type="ECO:0000313" key="2">
    <source>
        <dbReference type="EMBL" id="CNE68644.1"/>
    </source>
</evidence>
<feature type="compositionally biased region" description="Basic and acidic residues" evidence="1">
    <location>
        <begin position="20"/>
        <end position="31"/>
    </location>
</feature>
<evidence type="ECO:0000313" key="3">
    <source>
        <dbReference type="Proteomes" id="UP000041601"/>
    </source>
</evidence>
<reference evidence="2 3" key="1">
    <citation type="submission" date="2015-03" db="EMBL/GenBank/DDBJ databases">
        <authorList>
            <consortium name="Pathogen Informatics"/>
            <person name="Murphy D."/>
        </authorList>
    </citation>
    <scope>NUCLEOTIDE SEQUENCE [LARGE SCALE GENOMIC DNA]</scope>
    <source>
        <strain evidence="2 3">IP05342</strain>
    </source>
</reference>
<protein>
    <submittedName>
        <fullName evidence="2">Uncharacterized protein</fullName>
    </submittedName>
</protein>
<name>A0ABM9SI91_YEREN</name>
<sequence>MGGEQRAGKSDAAYGMGQESLREAKRDGGKELRGCKTASWAPLRAVPRVDESANAVLVGGRSAKHQEDGAAGAILLFINGILCSWQGYKVVEDIQSIAERSE</sequence>